<dbReference type="RefSeq" id="WP_058512633.1">
    <property type="nucleotide sequence ID" value="NZ_CAAAIH010000017.1"/>
</dbReference>
<comment type="caution">
    <text evidence="2">The sequence shown here is derived from an EMBL/GenBank/DDBJ whole genome shotgun (WGS) entry which is preliminary data.</text>
</comment>
<feature type="transmembrane region" description="Helical" evidence="1">
    <location>
        <begin position="6"/>
        <end position="21"/>
    </location>
</feature>
<reference evidence="2 3" key="1">
    <citation type="submission" date="2015-11" db="EMBL/GenBank/DDBJ databases">
        <title>Genomic analysis of 38 Legionella species identifies large and diverse effector repertoires.</title>
        <authorList>
            <person name="Burstein D."/>
            <person name="Amaro F."/>
            <person name="Zusman T."/>
            <person name="Lifshitz Z."/>
            <person name="Cohen O."/>
            <person name="Gilbert J.A."/>
            <person name="Pupko T."/>
            <person name="Shuman H.A."/>
            <person name="Segal G."/>
        </authorList>
    </citation>
    <scope>NUCLEOTIDE SEQUENCE [LARGE SCALE GENOMIC DNA]</scope>
    <source>
        <strain evidence="2 3">SC-63-C7</strain>
    </source>
</reference>
<accession>A0A0W0ZLW9</accession>
<dbReference type="AlphaFoldDB" id="A0A0W0ZLW9"/>
<evidence type="ECO:0000313" key="3">
    <source>
        <dbReference type="Proteomes" id="UP000054703"/>
    </source>
</evidence>
<keyword evidence="1" id="KW-0812">Transmembrane</keyword>
<proteinExistence type="predicted"/>
<dbReference type="PATRIC" id="fig|45074.5.peg.161"/>
<dbReference type="STRING" id="45074.Lsan_0148"/>
<sequence>MLIGAFTFLAIAILMAIYLYKGTNPTLTLIAKIFLHLLVAAFLILLIAHFFSAVPPVPDEKKNLPI</sequence>
<organism evidence="2 3">
    <name type="scientific">Legionella santicrucis</name>
    <dbReference type="NCBI Taxonomy" id="45074"/>
    <lineage>
        <taxon>Bacteria</taxon>
        <taxon>Pseudomonadati</taxon>
        <taxon>Pseudomonadota</taxon>
        <taxon>Gammaproteobacteria</taxon>
        <taxon>Legionellales</taxon>
        <taxon>Legionellaceae</taxon>
        <taxon>Legionella</taxon>
    </lineage>
</organism>
<gene>
    <name evidence="2" type="ORF">Lsan_0148</name>
</gene>
<dbReference type="EMBL" id="LNYU01000004">
    <property type="protein sequence ID" value="KTD69870.1"/>
    <property type="molecule type" value="Genomic_DNA"/>
</dbReference>
<feature type="transmembrane region" description="Helical" evidence="1">
    <location>
        <begin position="33"/>
        <end position="54"/>
    </location>
</feature>
<protein>
    <submittedName>
        <fullName evidence="2">Uncharacterized protein</fullName>
    </submittedName>
</protein>
<keyword evidence="3" id="KW-1185">Reference proteome</keyword>
<dbReference type="Proteomes" id="UP000054703">
    <property type="component" value="Unassembled WGS sequence"/>
</dbReference>
<keyword evidence="1" id="KW-0472">Membrane</keyword>
<evidence type="ECO:0000313" key="2">
    <source>
        <dbReference type="EMBL" id="KTD69870.1"/>
    </source>
</evidence>
<evidence type="ECO:0000256" key="1">
    <source>
        <dbReference type="SAM" id="Phobius"/>
    </source>
</evidence>
<dbReference type="OrthoDB" id="5653240at2"/>
<name>A0A0W0ZLW9_9GAMM</name>
<keyword evidence="1" id="KW-1133">Transmembrane helix</keyword>